<gene>
    <name evidence="2" type="ORF">ACFFTL_40960</name>
</gene>
<keyword evidence="3" id="KW-1185">Reference proteome</keyword>
<dbReference type="SUPFAM" id="SSF51905">
    <property type="entry name" value="FAD/NAD(P)-binding domain"/>
    <property type="match status" value="1"/>
</dbReference>
<dbReference type="GO" id="GO:0004497">
    <property type="term" value="F:monooxygenase activity"/>
    <property type="evidence" value="ECO:0007669"/>
    <property type="project" value="UniProtKB-KW"/>
</dbReference>
<accession>A0ABV5RKT2</accession>
<proteinExistence type="predicted"/>
<keyword evidence="2" id="KW-0503">Monooxygenase</keyword>
<dbReference type="InterPro" id="IPR002938">
    <property type="entry name" value="FAD-bd"/>
</dbReference>
<dbReference type="Gene3D" id="3.50.50.60">
    <property type="entry name" value="FAD/NAD(P)-binding domain"/>
    <property type="match status" value="1"/>
</dbReference>
<sequence>MIIGGSVGGLAAAHELGSAGADVAVYERSAGRTEPRGAGIVMQPEVEMLLERLGSSARSVSVPLHERQQLHIHGKAERYKAPQLMTSWDTLYRALRDPLTEVCYRLDSSLARVRVEGHDVTAEF</sequence>
<dbReference type="InterPro" id="IPR036188">
    <property type="entry name" value="FAD/NAD-bd_sf"/>
</dbReference>
<feature type="domain" description="FAD-binding" evidence="1">
    <location>
        <begin position="1"/>
        <end position="76"/>
    </location>
</feature>
<comment type="caution">
    <text evidence="2">The sequence shown here is derived from an EMBL/GenBank/DDBJ whole genome shotgun (WGS) entry which is preliminary data.</text>
</comment>
<dbReference type="PANTHER" id="PTHR47469:SF2">
    <property type="entry name" value="OS06G0597600 PROTEIN"/>
    <property type="match status" value="1"/>
</dbReference>
<dbReference type="RefSeq" id="WP_386145097.1">
    <property type="nucleotide sequence ID" value="NZ_JBHMCG010000178.1"/>
</dbReference>
<dbReference type="InterPro" id="IPR053212">
    <property type="entry name" value="DHP_3-monooxygenase"/>
</dbReference>
<keyword evidence="2" id="KW-0560">Oxidoreductase</keyword>
<organism evidence="2 3">
    <name type="scientific">Streptomyces yanii</name>
    <dbReference type="NCBI Taxonomy" id="78510"/>
    <lineage>
        <taxon>Bacteria</taxon>
        <taxon>Bacillati</taxon>
        <taxon>Actinomycetota</taxon>
        <taxon>Actinomycetes</taxon>
        <taxon>Kitasatosporales</taxon>
        <taxon>Streptomycetaceae</taxon>
        <taxon>Streptomyces</taxon>
    </lineage>
</organism>
<evidence type="ECO:0000313" key="2">
    <source>
        <dbReference type="EMBL" id="MFB9578470.1"/>
    </source>
</evidence>
<dbReference type="Pfam" id="PF01494">
    <property type="entry name" value="FAD_binding_3"/>
    <property type="match status" value="1"/>
</dbReference>
<protein>
    <submittedName>
        <fullName evidence="2">FAD-dependent monooxygenase</fullName>
    </submittedName>
</protein>
<evidence type="ECO:0000259" key="1">
    <source>
        <dbReference type="Pfam" id="PF01494"/>
    </source>
</evidence>
<feature type="non-terminal residue" evidence="2">
    <location>
        <position position="124"/>
    </location>
</feature>
<dbReference type="Proteomes" id="UP001589710">
    <property type="component" value="Unassembled WGS sequence"/>
</dbReference>
<reference evidence="2 3" key="1">
    <citation type="submission" date="2024-09" db="EMBL/GenBank/DDBJ databases">
        <authorList>
            <person name="Sun Q."/>
            <person name="Mori K."/>
        </authorList>
    </citation>
    <scope>NUCLEOTIDE SEQUENCE [LARGE SCALE GENOMIC DNA]</scope>
    <source>
        <strain evidence="2 3">JCM 3331</strain>
    </source>
</reference>
<dbReference type="EMBL" id="JBHMCG010000178">
    <property type="protein sequence ID" value="MFB9578470.1"/>
    <property type="molecule type" value="Genomic_DNA"/>
</dbReference>
<evidence type="ECO:0000313" key="3">
    <source>
        <dbReference type="Proteomes" id="UP001589710"/>
    </source>
</evidence>
<name>A0ABV5RKT2_9ACTN</name>
<dbReference type="PANTHER" id="PTHR47469">
    <property type="entry name" value="MONOOXYGENASE-LIKE"/>
    <property type="match status" value="1"/>
</dbReference>